<dbReference type="SMART" id="SM00355">
    <property type="entry name" value="ZnF_C2H2"/>
    <property type="match status" value="2"/>
</dbReference>
<evidence type="ECO:0000259" key="3">
    <source>
        <dbReference type="PROSITE" id="PS50157"/>
    </source>
</evidence>
<keyword evidence="1" id="KW-0479">Metal-binding</keyword>
<evidence type="ECO:0000313" key="5">
    <source>
        <dbReference type="Proteomes" id="UP000799778"/>
    </source>
</evidence>
<feature type="compositionally biased region" description="Polar residues" evidence="2">
    <location>
        <begin position="103"/>
        <end position="112"/>
    </location>
</feature>
<evidence type="ECO:0000256" key="1">
    <source>
        <dbReference type="PROSITE-ProRule" id="PRU00042"/>
    </source>
</evidence>
<feature type="region of interest" description="Disordered" evidence="2">
    <location>
        <begin position="512"/>
        <end position="538"/>
    </location>
</feature>
<dbReference type="AlphaFoldDB" id="A0A6A5XJA9"/>
<dbReference type="InterPro" id="IPR013087">
    <property type="entry name" value="Znf_C2H2_type"/>
</dbReference>
<keyword evidence="1" id="KW-0863">Zinc-finger</keyword>
<keyword evidence="1" id="KW-0862">Zinc</keyword>
<dbReference type="Gene3D" id="3.30.160.60">
    <property type="entry name" value="Classic Zinc Finger"/>
    <property type="match status" value="1"/>
</dbReference>
<dbReference type="PROSITE" id="PS50157">
    <property type="entry name" value="ZINC_FINGER_C2H2_2"/>
    <property type="match status" value="1"/>
</dbReference>
<evidence type="ECO:0000313" key="4">
    <source>
        <dbReference type="EMBL" id="KAF2012956.1"/>
    </source>
</evidence>
<accession>A0A6A5XJA9</accession>
<name>A0A6A5XJA9_9PLEO</name>
<feature type="compositionally biased region" description="Low complexity" evidence="2">
    <location>
        <begin position="113"/>
        <end position="131"/>
    </location>
</feature>
<dbReference type="OrthoDB" id="3801225at2759"/>
<feature type="region of interest" description="Disordered" evidence="2">
    <location>
        <begin position="103"/>
        <end position="144"/>
    </location>
</feature>
<dbReference type="Proteomes" id="UP000799778">
    <property type="component" value="Unassembled WGS sequence"/>
</dbReference>
<feature type="compositionally biased region" description="Polar residues" evidence="2">
    <location>
        <begin position="375"/>
        <end position="385"/>
    </location>
</feature>
<reference evidence="4" key="1">
    <citation type="journal article" date="2020" name="Stud. Mycol.">
        <title>101 Dothideomycetes genomes: a test case for predicting lifestyles and emergence of pathogens.</title>
        <authorList>
            <person name="Haridas S."/>
            <person name="Albert R."/>
            <person name="Binder M."/>
            <person name="Bloem J."/>
            <person name="Labutti K."/>
            <person name="Salamov A."/>
            <person name="Andreopoulos B."/>
            <person name="Baker S."/>
            <person name="Barry K."/>
            <person name="Bills G."/>
            <person name="Bluhm B."/>
            <person name="Cannon C."/>
            <person name="Castanera R."/>
            <person name="Culley D."/>
            <person name="Daum C."/>
            <person name="Ezra D."/>
            <person name="Gonzalez J."/>
            <person name="Henrissat B."/>
            <person name="Kuo A."/>
            <person name="Liang C."/>
            <person name="Lipzen A."/>
            <person name="Lutzoni F."/>
            <person name="Magnuson J."/>
            <person name="Mondo S."/>
            <person name="Nolan M."/>
            <person name="Ohm R."/>
            <person name="Pangilinan J."/>
            <person name="Park H.-J."/>
            <person name="Ramirez L."/>
            <person name="Alfaro M."/>
            <person name="Sun H."/>
            <person name="Tritt A."/>
            <person name="Yoshinaga Y."/>
            <person name="Zwiers L.-H."/>
            <person name="Turgeon B."/>
            <person name="Goodwin S."/>
            <person name="Spatafora J."/>
            <person name="Crous P."/>
            <person name="Grigoriev I."/>
        </authorList>
    </citation>
    <scope>NUCLEOTIDE SEQUENCE</scope>
    <source>
        <strain evidence="4">CBS 175.79</strain>
    </source>
</reference>
<dbReference type="GeneID" id="54283498"/>
<protein>
    <recommendedName>
        <fullName evidence="3">C2H2-type domain-containing protein</fullName>
    </recommendedName>
</protein>
<feature type="region of interest" description="Disordered" evidence="2">
    <location>
        <begin position="463"/>
        <end position="496"/>
    </location>
</feature>
<proteinExistence type="predicted"/>
<dbReference type="EMBL" id="ML978072">
    <property type="protein sequence ID" value="KAF2012956.1"/>
    <property type="molecule type" value="Genomic_DNA"/>
</dbReference>
<evidence type="ECO:0000256" key="2">
    <source>
        <dbReference type="SAM" id="MobiDB-lite"/>
    </source>
</evidence>
<dbReference type="GO" id="GO:0008270">
    <property type="term" value="F:zinc ion binding"/>
    <property type="evidence" value="ECO:0007669"/>
    <property type="project" value="UniProtKB-KW"/>
</dbReference>
<gene>
    <name evidence="4" type="ORF">BU24DRAFT_412265</name>
</gene>
<sequence length="553" mass="61798">MARGFDSPAIEPAVWPIPQMDPLVGIDWNQVFRRLPREELWRARLAWDDVWSLTSFSDPLHSASAPPLSHQAQDTSIRGTSAYSGETALPDLIRSQYSRSVSVVDSKSGSNGPASHTFSPPAHPHAFPSSANTPQAAPESAARSGRRNSAIFRNVCQKYFCPHSYLHEGKTIRFINKHDWKRHDKDFHETGEEYTCPVSDCTSVFSRPHDLKAHCSRTHRIKDPAIMSPRVLPAKLYYACGFEDCTKRTTNWKDWCDHVARCMKEGGKEWSYNHQMLNLLGQPDVAPAWLEVVSIGYSNYDVSPHQLTWDPETTRGHKEMLECQTYGNDLKGFLQRLWWLGKVSNTAPRGFPSTVTANAFDIPLAPRALGAQDDMNGNDNGNEQFNLAPATRPRGFSSQTPSEHEFFQSFSDGSVNNNLDITNNRTSVAMPDAPPLVTADDLIEYGRFPMPDDAGMTAQDVLLGEPHFPTPPLPYLDESMSSSSPTGQSESSPKRRSLVRLSKGLFNHHFRSEQLPASPMPEPSQLAPPASMAYGSSPRRSNYEVWSYAAHHF</sequence>
<dbReference type="PROSITE" id="PS00028">
    <property type="entry name" value="ZINC_FINGER_C2H2_1"/>
    <property type="match status" value="1"/>
</dbReference>
<keyword evidence="5" id="KW-1185">Reference proteome</keyword>
<organism evidence="4 5">
    <name type="scientific">Aaosphaeria arxii CBS 175.79</name>
    <dbReference type="NCBI Taxonomy" id="1450172"/>
    <lineage>
        <taxon>Eukaryota</taxon>
        <taxon>Fungi</taxon>
        <taxon>Dikarya</taxon>
        <taxon>Ascomycota</taxon>
        <taxon>Pezizomycotina</taxon>
        <taxon>Dothideomycetes</taxon>
        <taxon>Pleosporomycetidae</taxon>
        <taxon>Pleosporales</taxon>
        <taxon>Pleosporales incertae sedis</taxon>
        <taxon>Aaosphaeria</taxon>
    </lineage>
</organism>
<feature type="compositionally biased region" description="Low complexity" evidence="2">
    <location>
        <begin position="479"/>
        <end position="491"/>
    </location>
</feature>
<feature type="domain" description="C2H2-type" evidence="3">
    <location>
        <begin position="194"/>
        <end position="224"/>
    </location>
</feature>
<dbReference type="RefSeq" id="XP_033381295.1">
    <property type="nucleotide sequence ID" value="XM_033526101.1"/>
</dbReference>
<feature type="region of interest" description="Disordered" evidence="2">
    <location>
        <begin position="371"/>
        <end position="403"/>
    </location>
</feature>